<dbReference type="InterPro" id="IPR053421">
    <property type="entry name" value="Esterase_Immunogenic_RsiV"/>
</dbReference>
<dbReference type="OrthoDB" id="4696640at2"/>
<keyword evidence="2" id="KW-1185">Reference proteome</keyword>
<evidence type="ECO:0000313" key="1">
    <source>
        <dbReference type="EMBL" id="BBZ34443.1"/>
    </source>
</evidence>
<dbReference type="RefSeq" id="WP_133057751.1">
    <property type="nucleotide sequence ID" value="NZ_AP022612.1"/>
</dbReference>
<accession>A0A7I7XZR9</accession>
<sequence length="223" mass="23825">MRRTLAAAAVAAATALWSAPTAAAVELCSGMGGAVDPDGLCRVHVEDPAFILDAAFPIAYPDEPAVTDFITTTRAEFTDEARAPDARNLPHALEIKPLLDATETTRSVTFEVYQNFGGAHPNTWFKSFNYDLAQKRAITLDTLFATADPLDIIAPIVERDLTERLGVPDLVSPSAGRDPANYQNFSITPSHVVFHFDRGALLAGAAGAQAVQIPRSELPPLAI</sequence>
<dbReference type="Pfam" id="PF11738">
    <property type="entry name" value="DUF3298"/>
    <property type="match status" value="1"/>
</dbReference>
<dbReference type="InterPro" id="IPR021729">
    <property type="entry name" value="DUF3298"/>
</dbReference>
<gene>
    <name evidence="1" type="primary">TB22.2</name>
    <name evidence="1" type="ORF">MCNF_30480</name>
</gene>
<dbReference type="InterPro" id="IPR037126">
    <property type="entry name" value="PdaC/RsiV-like_sf"/>
</dbReference>
<organism evidence="1 2">
    <name type="scientific">Mycolicibacterium confluentis</name>
    <dbReference type="NCBI Taxonomy" id="28047"/>
    <lineage>
        <taxon>Bacteria</taxon>
        <taxon>Bacillati</taxon>
        <taxon>Actinomycetota</taxon>
        <taxon>Actinomycetes</taxon>
        <taxon>Mycobacteriales</taxon>
        <taxon>Mycobacteriaceae</taxon>
        <taxon>Mycolicibacterium</taxon>
    </lineage>
</organism>
<proteinExistence type="predicted"/>
<reference evidence="1" key="2">
    <citation type="submission" date="2020-02" db="EMBL/GenBank/DDBJ databases">
        <authorList>
            <person name="Matsumoto Y."/>
            <person name="Motooka D."/>
            <person name="Nakamura S."/>
        </authorList>
    </citation>
    <scope>NUCLEOTIDE SEQUENCE</scope>
    <source>
        <strain evidence="1">JCM 13671</strain>
    </source>
</reference>
<dbReference type="Gene3D" id="3.90.640.20">
    <property type="entry name" value="Heat-shock cognate protein, ATPase"/>
    <property type="match status" value="1"/>
</dbReference>
<dbReference type="Gene3D" id="3.30.565.40">
    <property type="entry name" value="Fervidobacterium nodosum Rt17-B1 like"/>
    <property type="match status" value="1"/>
</dbReference>
<dbReference type="AlphaFoldDB" id="A0A7I7XZR9"/>
<dbReference type="Proteomes" id="UP000466931">
    <property type="component" value="Chromosome"/>
</dbReference>
<reference evidence="1" key="1">
    <citation type="journal article" date="2019" name="Emerg. Microbes Infect.">
        <title>Comprehensive subspecies identification of 175 nontuberculous mycobacteria species based on 7547 genomic profiles.</title>
        <authorList>
            <person name="Matsumoto Y."/>
            <person name="Kinjo T."/>
            <person name="Motooka D."/>
            <person name="Nabeya D."/>
            <person name="Jung N."/>
            <person name="Uechi K."/>
            <person name="Horii T."/>
            <person name="Iida T."/>
            <person name="Fujita J."/>
            <person name="Nakamura S."/>
        </authorList>
    </citation>
    <scope>NUCLEOTIDE SEQUENCE [LARGE SCALE GENOMIC DNA]</scope>
    <source>
        <strain evidence="1">JCM 13671</strain>
    </source>
</reference>
<name>A0A7I7XZR9_9MYCO</name>
<protein>
    <submittedName>
        <fullName evidence="1">Uncharacterized protein</fullName>
    </submittedName>
</protein>
<evidence type="ECO:0000313" key="2">
    <source>
        <dbReference type="Proteomes" id="UP000466931"/>
    </source>
</evidence>
<dbReference type="NCBIfam" id="NF043047">
    <property type="entry name" value="EstaseRv3036c"/>
    <property type="match status" value="1"/>
</dbReference>
<dbReference type="EMBL" id="AP022612">
    <property type="protein sequence ID" value="BBZ34443.1"/>
    <property type="molecule type" value="Genomic_DNA"/>
</dbReference>